<proteinExistence type="predicted"/>
<keyword evidence="3" id="KW-1185">Reference proteome</keyword>
<evidence type="ECO:0008006" key="4">
    <source>
        <dbReference type="Google" id="ProtNLM"/>
    </source>
</evidence>
<evidence type="ECO:0000256" key="1">
    <source>
        <dbReference type="SAM" id="MobiDB-lite"/>
    </source>
</evidence>
<evidence type="ECO:0000313" key="3">
    <source>
        <dbReference type="Proteomes" id="UP001501777"/>
    </source>
</evidence>
<organism evidence="2 3">
    <name type="scientific">Streptomyces longisporus</name>
    <dbReference type="NCBI Taxonomy" id="1948"/>
    <lineage>
        <taxon>Bacteria</taxon>
        <taxon>Bacillati</taxon>
        <taxon>Actinomycetota</taxon>
        <taxon>Actinomycetes</taxon>
        <taxon>Kitasatosporales</taxon>
        <taxon>Streptomycetaceae</taxon>
        <taxon>Streptomyces</taxon>
    </lineage>
</organism>
<reference evidence="3" key="1">
    <citation type="journal article" date="2019" name="Int. J. Syst. Evol. Microbiol.">
        <title>The Global Catalogue of Microorganisms (GCM) 10K type strain sequencing project: providing services to taxonomists for standard genome sequencing and annotation.</title>
        <authorList>
            <consortium name="The Broad Institute Genomics Platform"/>
            <consortium name="The Broad Institute Genome Sequencing Center for Infectious Disease"/>
            <person name="Wu L."/>
            <person name="Ma J."/>
        </authorList>
    </citation>
    <scope>NUCLEOTIDE SEQUENCE [LARGE SCALE GENOMIC DNA]</scope>
    <source>
        <strain evidence="3">JCM 4395</strain>
    </source>
</reference>
<comment type="caution">
    <text evidence="2">The sequence shown here is derived from an EMBL/GenBank/DDBJ whole genome shotgun (WGS) entry which is preliminary data.</text>
</comment>
<gene>
    <name evidence="2" type="ORF">GCM10010276_38670</name>
</gene>
<name>A0ABP5ZCI4_STRLO</name>
<evidence type="ECO:0000313" key="2">
    <source>
        <dbReference type="EMBL" id="GAA2494611.1"/>
    </source>
</evidence>
<dbReference type="EMBL" id="BAAASG010000008">
    <property type="protein sequence ID" value="GAA2494611.1"/>
    <property type="molecule type" value="Genomic_DNA"/>
</dbReference>
<feature type="region of interest" description="Disordered" evidence="1">
    <location>
        <begin position="68"/>
        <end position="99"/>
    </location>
</feature>
<accession>A0ABP5ZCI4</accession>
<sequence>MKPRCTAQRLCAQDRKTYPSYVIPDLYERFERGGFEMTRRNRFPHRGVTLGMAAAAVALLTSCTQHGSTATSSTPSAAHTPTSSAVASPAASPSAGHTAAGSLARAHGCRSLPVSPAVKLSVTAAYRRHAQPPLTHIAPVKGTFYYGSCKGTFYAGTRFRLTPGSTEAEQVALQDDGAAMKYFTDRPGAGWRYVASDSFPANARGCAGITQIPAHLAALWNDCRSTADQ</sequence>
<protein>
    <recommendedName>
        <fullName evidence="4">Lipoprotein</fullName>
    </recommendedName>
</protein>
<dbReference type="Proteomes" id="UP001501777">
    <property type="component" value="Unassembled WGS sequence"/>
</dbReference>